<gene>
    <name evidence="1" type="ORF">LTS18_007529</name>
</gene>
<evidence type="ECO:0000313" key="1">
    <source>
        <dbReference type="EMBL" id="KAK3081359.1"/>
    </source>
</evidence>
<evidence type="ECO:0000313" key="2">
    <source>
        <dbReference type="Proteomes" id="UP001186974"/>
    </source>
</evidence>
<dbReference type="Proteomes" id="UP001186974">
    <property type="component" value="Unassembled WGS sequence"/>
</dbReference>
<keyword evidence="2" id="KW-1185">Reference proteome</keyword>
<name>A0ACC3DX17_9PEZI</name>
<protein>
    <submittedName>
        <fullName evidence="1">Uncharacterized protein</fullName>
    </submittedName>
</protein>
<reference evidence="1" key="1">
    <citation type="submission" date="2024-09" db="EMBL/GenBank/DDBJ databases">
        <title>Black Yeasts Isolated from many extreme environments.</title>
        <authorList>
            <person name="Coleine C."/>
            <person name="Stajich J.E."/>
            <person name="Selbmann L."/>
        </authorList>
    </citation>
    <scope>NUCLEOTIDE SEQUENCE</scope>
    <source>
        <strain evidence="1">CCFEE 5737</strain>
    </source>
</reference>
<comment type="caution">
    <text evidence="1">The sequence shown here is derived from an EMBL/GenBank/DDBJ whole genome shotgun (WGS) entry which is preliminary data.</text>
</comment>
<sequence length="166" mass="19145">MNDPLGRRSRCFALIKNRDQISLVAEARETGPDMERRVKTQARDHNAWVRRVDTVVQRAARAKPKSLESTVISLAQSITTIAHVVELFVERQGLSETLDTATSTLATTFSLVKYSEVSRRRRRKDHDDGEELLSARTARRRALQRPAPKSVSLVYRWWEGFRERLE</sequence>
<dbReference type="EMBL" id="JAWDJW010000190">
    <property type="protein sequence ID" value="KAK3081359.1"/>
    <property type="molecule type" value="Genomic_DNA"/>
</dbReference>
<organism evidence="1 2">
    <name type="scientific">Coniosporium uncinatum</name>
    <dbReference type="NCBI Taxonomy" id="93489"/>
    <lineage>
        <taxon>Eukaryota</taxon>
        <taxon>Fungi</taxon>
        <taxon>Dikarya</taxon>
        <taxon>Ascomycota</taxon>
        <taxon>Pezizomycotina</taxon>
        <taxon>Dothideomycetes</taxon>
        <taxon>Dothideomycetes incertae sedis</taxon>
        <taxon>Coniosporium</taxon>
    </lineage>
</organism>
<proteinExistence type="predicted"/>
<accession>A0ACC3DX17</accession>